<accession>K9D5H8</accession>
<proteinExistence type="predicted"/>
<dbReference type="PATRIC" id="fig|883156.3.peg.1032"/>
<protein>
    <submittedName>
        <fullName evidence="1">Uncharacterized protein</fullName>
    </submittedName>
</protein>
<sequence>MCTKSSRKWYFVGVNKLLPFPETVIDKMKYIKGFIQGFSEGHIDNIIPKNEDALSDNYDFLLGYCEGKNEFYYQNELAWPNVYMPIKFKKNAKHGQEDDSAYDYGIDIYWQDNVLLNTMGLSDDSYYSDRQINSIIKQLDICLKNLANIKSILDDFKGDLDTAVTYIQYKDAIQDLSNIESIYKVLLYDVKAEELFIFNIIQTLLCIAYDINDVLGIERLEAIFSRLFSDILEKNVVRAESDIYVQIKKRKCLRRKRSKQKNIENKAKREIIRESLLEEEKWRRTKKEVLFDSAKKISHHFDIEQCKNERFENEQIIGEIADTQDVIECERVKEDQIQVCLKQEIEKEPLHPGGQSFAIFEKQRWNKRKRLSKRFYWNKRRL</sequence>
<dbReference type="RefSeq" id="WP_006555940.1">
    <property type="nucleotide sequence ID" value="NZ_JH992937.1"/>
</dbReference>
<name>K9D5H8_9FIRM</name>
<keyword evidence="2" id="KW-1185">Reference proteome</keyword>
<reference evidence="1 2" key="1">
    <citation type="submission" date="2012-09" db="EMBL/GenBank/DDBJ databases">
        <title>The Genome Sequence of Veillonella ratti ACS-216-V-COL6B.</title>
        <authorList>
            <consortium name="The Broad Institute Genome Sequencing Platform"/>
            <person name="Earl A."/>
            <person name="Ward D."/>
            <person name="Feldgarden M."/>
            <person name="Gevers D."/>
            <person name="Saerens B."/>
            <person name="Vaneechoutte M."/>
            <person name="Walker B."/>
            <person name="Young S.K."/>
            <person name="Zeng Q."/>
            <person name="Gargeya S."/>
            <person name="Fitzgerald M."/>
            <person name="Haas B."/>
            <person name="Abouelleil A."/>
            <person name="Alvarado L."/>
            <person name="Arachchi H.M."/>
            <person name="Berlin A."/>
            <person name="Chapman S.B."/>
            <person name="Goldberg J."/>
            <person name="Griggs A."/>
            <person name="Gujja S."/>
            <person name="Hansen M."/>
            <person name="Howarth C."/>
            <person name="Imamovic A."/>
            <person name="Larimer J."/>
            <person name="McCowen C."/>
            <person name="Montmayeur A."/>
            <person name="Murphy C."/>
            <person name="Neiman D."/>
            <person name="Pearson M."/>
            <person name="Priest M."/>
            <person name="Roberts A."/>
            <person name="Saif S."/>
            <person name="Shea T."/>
            <person name="Sisk P."/>
            <person name="Sykes S."/>
            <person name="Wortman J."/>
            <person name="Nusbaum C."/>
            <person name="Birren B."/>
        </authorList>
    </citation>
    <scope>NUCLEOTIDE SEQUENCE [LARGE SCALE GENOMIC DNA]</scope>
    <source>
        <strain evidence="1 2">ACS-216-V-Col6b</strain>
    </source>
</reference>
<dbReference type="HOGENOM" id="CLU_723495_0_0_9"/>
<evidence type="ECO:0000313" key="1">
    <source>
        <dbReference type="EMBL" id="EKU78436.1"/>
    </source>
</evidence>
<dbReference type="EMBL" id="AHAF01000005">
    <property type="protein sequence ID" value="EKU78436.1"/>
    <property type="molecule type" value="Genomic_DNA"/>
</dbReference>
<gene>
    <name evidence="1" type="ORF">HMPREF9282_01053</name>
</gene>
<dbReference type="AlphaFoldDB" id="K9D5H8"/>
<comment type="caution">
    <text evidence="1">The sequence shown here is derived from an EMBL/GenBank/DDBJ whole genome shotgun (WGS) entry which is preliminary data.</text>
</comment>
<dbReference type="Proteomes" id="UP000009891">
    <property type="component" value="Unassembled WGS sequence"/>
</dbReference>
<organism evidence="1 2">
    <name type="scientific">Veillonella seminalis ACS-216-V-Col6b</name>
    <dbReference type="NCBI Taxonomy" id="883156"/>
    <lineage>
        <taxon>Bacteria</taxon>
        <taxon>Bacillati</taxon>
        <taxon>Bacillota</taxon>
        <taxon>Negativicutes</taxon>
        <taxon>Veillonellales</taxon>
        <taxon>Veillonellaceae</taxon>
        <taxon>Veillonella</taxon>
    </lineage>
</organism>
<evidence type="ECO:0000313" key="2">
    <source>
        <dbReference type="Proteomes" id="UP000009891"/>
    </source>
</evidence>
<dbReference type="STRING" id="883156.HMPREF9282_01053"/>